<dbReference type="Proteomes" id="UP000824005">
    <property type="component" value="Unassembled WGS sequence"/>
</dbReference>
<dbReference type="EMBL" id="DXDC01000115">
    <property type="protein sequence ID" value="HIY65386.1"/>
    <property type="molecule type" value="Genomic_DNA"/>
</dbReference>
<comment type="caution">
    <text evidence="2">The sequence shown here is derived from an EMBL/GenBank/DDBJ whole genome shotgun (WGS) entry which is preliminary data.</text>
</comment>
<evidence type="ECO:0000259" key="1">
    <source>
        <dbReference type="Pfam" id="PF14397"/>
    </source>
</evidence>
<protein>
    <recommendedName>
        <fullName evidence="1">Alpha-L-glutamate ligase-related protein ATP-grasp domain-containing protein</fullName>
    </recommendedName>
</protein>
<reference evidence="2" key="2">
    <citation type="submission" date="2021-04" db="EMBL/GenBank/DDBJ databases">
        <authorList>
            <person name="Gilroy R."/>
        </authorList>
    </citation>
    <scope>NUCLEOTIDE SEQUENCE</scope>
    <source>
        <strain evidence="2">ChiGjej1B1-98</strain>
    </source>
</reference>
<name>A0A9D2C7T6_9MICO</name>
<feature type="domain" description="Alpha-L-glutamate ligase-related protein ATP-grasp" evidence="1">
    <location>
        <begin position="124"/>
        <end position="285"/>
    </location>
</feature>
<dbReference type="SUPFAM" id="SSF56059">
    <property type="entry name" value="Glutathione synthetase ATP-binding domain-like"/>
    <property type="match status" value="1"/>
</dbReference>
<proteinExistence type="predicted"/>
<dbReference type="Pfam" id="PF14397">
    <property type="entry name" value="ATPgrasp_ST"/>
    <property type="match status" value="1"/>
</dbReference>
<evidence type="ECO:0000313" key="3">
    <source>
        <dbReference type="Proteomes" id="UP000824005"/>
    </source>
</evidence>
<reference evidence="2" key="1">
    <citation type="journal article" date="2021" name="PeerJ">
        <title>Extensive microbial diversity within the chicken gut microbiome revealed by metagenomics and culture.</title>
        <authorList>
            <person name="Gilroy R."/>
            <person name="Ravi A."/>
            <person name="Getino M."/>
            <person name="Pursley I."/>
            <person name="Horton D.L."/>
            <person name="Alikhan N.F."/>
            <person name="Baker D."/>
            <person name="Gharbi K."/>
            <person name="Hall N."/>
            <person name="Watson M."/>
            <person name="Adriaenssens E.M."/>
            <person name="Foster-Nyarko E."/>
            <person name="Jarju S."/>
            <person name="Secka A."/>
            <person name="Antonio M."/>
            <person name="Oren A."/>
            <person name="Chaudhuri R.R."/>
            <person name="La Ragione R."/>
            <person name="Hildebrand F."/>
            <person name="Pallen M.J."/>
        </authorList>
    </citation>
    <scope>NUCLEOTIDE SEQUENCE</scope>
    <source>
        <strain evidence="2">ChiGjej1B1-98</strain>
    </source>
</reference>
<dbReference type="InterPro" id="IPR039523">
    <property type="entry name" value="RimK-rel_E_lig_ATP-grasp"/>
</dbReference>
<accession>A0A9D2C7T6</accession>
<dbReference type="AlphaFoldDB" id="A0A9D2C7T6"/>
<evidence type="ECO:0000313" key="2">
    <source>
        <dbReference type="EMBL" id="HIY65386.1"/>
    </source>
</evidence>
<sequence>MREHMAYVQTEYGIGPAYYMCYQAWNLSESQLARFLTQRHSNALVRKYNDRASAATIARKDEFFKKYGEFTKRRFWLNRGTSFDEFLTFVEGLDSVFCKPLRARHGSGAFIVDLPRSRDELRSVYNDLMSRNRLIVEESIQQHALVRDFYPRSINTVRVIALQDSEGVHVISAPMRFGHQGITDNFSGGGMVCDVDLDTGRILTAAIDKTGTVYESHPYSGKPFIGFQVPHWDQVVDIAVNAMSMQSDVNYIGWDVAIQPEGACIVEGNSETGLALVQAPYAPSGSGRKHLVEPFLES</sequence>
<organism evidence="2 3">
    <name type="scientific">Candidatus Agrococcus pullicola</name>
    <dbReference type="NCBI Taxonomy" id="2838429"/>
    <lineage>
        <taxon>Bacteria</taxon>
        <taxon>Bacillati</taxon>
        <taxon>Actinomycetota</taxon>
        <taxon>Actinomycetes</taxon>
        <taxon>Micrococcales</taxon>
        <taxon>Microbacteriaceae</taxon>
        <taxon>Agrococcus</taxon>
    </lineage>
</organism>
<gene>
    <name evidence="2" type="ORF">H9830_03815</name>
</gene>